<dbReference type="AlphaFoldDB" id="A0A0B7BZJ8"/>
<feature type="non-terminal residue" evidence="1">
    <location>
        <position position="78"/>
    </location>
</feature>
<accession>A0A0B7BZJ8</accession>
<evidence type="ECO:0000313" key="1">
    <source>
        <dbReference type="EMBL" id="CEK98639.1"/>
    </source>
</evidence>
<sequence>RELDKDIKDTVPDTIKRHEYDITERRALQREIEDKTKMITILDVDKKSKKLMLDSCHDRARVQVATISRLIKKNTRLR</sequence>
<gene>
    <name evidence="1" type="primary">ORF219224</name>
</gene>
<name>A0A0B7BZJ8_9EUPU</name>
<dbReference type="EMBL" id="HACG01051768">
    <property type="protein sequence ID" value="CEK98639.1"/>
    <property type="molecule type" value="Transcribed_RNA"/>
</dbReference>
<protein>
    <submittedName>
        <fullName evidence="1">Uncharacterized protein</fullName>
    </submittedName>
</protein>
<proteinExistence type="predicted"/>
<reference evidence="1" key="1">
    <citation type="submission" date="2014-12" db="EMBL/GenBank/DDBJ databases">
        <title>Insight into the proteome of Arion vulgaris.</title>
        <authorList>
            <person name="Aradska J."/>
            <person name="Bulat T."/>
            <person name="Smidak R."/>
            <person name="Sarate P."/>
            <person name="Gangsoo J."/>
            <person name="Sialana F."/>
            <person name="Bilban M."/>
            <person name="Lubec G."/>
        </authorList>
    </citation>
    <scope>NUCLEOTIDE SEQUENCE</scope>
    <source>
        <tissue evidence="1">Skin</tissue>
    </source>
</reference>
<feature type="non-terminal residue" evidence="1">
    <location>
        <position position="1"/>
    </location>
</feature>
<organism evidence="1">
    <name type="scientific">Arion vulgaris</name>
    <dbReference type="NCBI Taxonomy" id="1028688"/>
    <lineage>
        <taxon>Eukaryota</taxon>
        <taxon>Metazoa</taxon>
        <taxon>Spiralia</taxon>
        <taxon>Lophotrochozoa</taxon>
        <taxon>Mollusca</taxon>
        <taxon>Gastropoda</taxon>
        <taxon>Heterobranchia</taxon>
        <taxon>Euthyneura</taxon>
        <taxon>Panpulmonata</taxon>
        <taxon>Eupulmonata</taxon>
        <taxon>Stylommatophora</taxon>
        <taxon>Helicina</taxon>
        <taxon>Arionoidea</taxon>
        <taxon>Arionidae</taxon>
        <taxon>Arion</taxon>
    </lineage>
</organism>